<dbReference type="EMBL" id="VIKT02000038">
    <property type="protein sequence ID" value="NHF64145.1"/>
    <property type="molecule type" value="Genomic_DNA"/>
</dbReference>
<protein>
    <submittedName>
        <fullName evidence="2">Uncharacterized protein</fullName>
    </submittedName>
</protein>
<evidence type="ECO:0000313" key="2">
    <source>
        <dbReference type="EMBL" id="NHF64145.1"/>
    </source>
</evidence>
<gene>
    <name evidence="2" type="ORF">FK219_013025</name>
</gene>
<evidence type="ECO:0000313" key="3">
    <source>
        <dbReference type="Proteomes" id="UP000818266"/>
    </source>
</evidence>
<keyword evidence="1" id="KW-0812">Transmembrane</keyword>
<comment type="caution">
    <text evidence="2">The sequence shown here is derived from an EMBL/GenBank/DDBJ whole genome shotgun (WGS) entry which is preliminary data.</text>
</comment>
<sequence>MNTSPDFGPFAAVGILGLVLWLVFTAGIIVLSVWITYTVIWRAVRRGMREFYSQRPELR</sequence>
<feature type="transmembrane region" description="Helical" evidence="1">
    <location>
        <begin position="12"/>
        <end position="40"/>
    </location>
</feature>
<organism evidence="2 3">
    <name type="scientific">Microcella pacifica</name>
    <dbReference type="NCBI Taxonomy" id="2591847"/>
    <lineage>
        <taxon>Bacteria</taxon>
        <taxon>Bacillati</taxon>
        <taxon>Actinomycetota</taxon>
        <taxon>Actinomycetes</taxon>
        <taxon>Micrococcales</taxon>
        <taxon>Microbacteriaceae</taxon>
        <taxon>Microcella</taxon>
    </lineage>
</organism>
<reference evidence="2 3" key="1">
    <citation type="submission" date="2019-06" db="EMBL/GenBank/DDBJ databases">
        <authorList>
            <person name="De-Chao Zhang Q."/>
        </authorList>
    </citation>
    <scope>NUCLEOTIDE SEQUENCE [LARGE SCALE GENOMIC DNA]</scope>
    <source>
        <strain evidence="2 3">KN1116</strain>
    </source>
</reference>
<accession>A0A9E5MIQ7</accession>
<keyword evidence="1" id="KW-1133">Transmembrane helix</keyword>
<keyword evidence="1" id="KW-0472">Membrane</keyword>
<dbReference type="RefSeq" id="WP_152584294.1">
    <property type="nucleotide sequence ID" value="NZ_VIKT02000038.1"/>
</dbReference>
<evidence type="ECO:0000256" key="1">
    <source>
        <dbReference type="SAM" id="Phobius"/>
    </source>
</evidence>
<dbReference type="Proteomes" id="UP000818266">
    <property type="component" value="Unassembled WGS sequence"/>
</dbReference>
<proteinExistence type="predicted"/>
<dbReference type="OrthoDB" id="9954018at2"/>
<dbReference type="AlphaFoldDB" id="A0A9E5MIQ7"/>
<name>A0A9E5MIQ7_9MICO</name>
<reference evidence="2 3" key="2">
    <citation type="submission" date="2020-03" db="EMBL/GenBank/DDBJ databases">
        <title>Chryseoglobus sp. isolated from a deep-sea seamount.</title>
        <authorList>
            <person name="Zhang D.-C."/>
        </authorList>
    </citation>
    <scope>NUCLEOTIDE SEQUENCE [LARGE SCALE GENOMIC DNA]</scope>
    <source>
        <strain evidence="2 3">KN1116</strain>
    </source>
</reference>
<keyword evidence="3" id="KW-1185">Reference proteome</keyword>